<dbReference type="InterPro" id="IPR032801">
    <property type="entry name" value="PXL2A/B/C"/>
</dbReference>
<evidence type="ECO:0000256" key="5">
    <source>
        <dbReference type="ARBA" id="ARBA00023849"/>
    </source>
</evidence>
<keyword evidence="3" id="KW-0676">Redox-active center</keyword>
<dbReference type="STRING" id="105231.A0A1Y1HMU8"/>
<evidence type="ECO:0000256" key="4">
    <source>
        <dbReference type="ARBA" id="ARBA00023787"/>
    </source>
</evidence>
<dbReference type="GO" id="GO:0005737">
    <property type="term" value="C:cytoplasm"/>
    <property type="evidence" value="ECO:0007669"/>
    <property type="project" value="UniProtKB-SubCell"/>
</dbReference>
<dbReference type="OMA" id="SMGMWSL"/>
<evidence type="ECO:0000256" key="1">
    <source>
        <dbReference type="ARBA" id="ARBA00004496"/>
    </source>
</evidence>
<evidence type="ECO:0000256" key="2">
    <source>
        <dbReference type="ARBA" id="ARBA00022490"/>
    </source>
</evidence>
<evidence type="ECO:0000313" key="9">
    <source>
        <dbReference type="Proteomes" id="UP000054558"/>
    </source>
</evidence>
<name>A0A1Y1HMU8_KLENI</name>
<evidence type="ECO:0000256" key="7">
    <source>
        <dbReference type="ARBA" id="ARBA00032129"/>
    </source>
</evidence>
<dbReference type="Proteomes" id="UP000054558">
    <property type="component" value="Unassembled WGS sequence"/>
</dbReference>
<proteinExistence type="inferred from homology"/>
<dbReference type="AlphaFoldDB" id="A0A1Y1HMU8"/>
<dbReference type="OrthoDB" id="40334at2759"/>
<evidence type="ECO:0000256" key="3">
    <source>
        <dbReference type="ARBA" id="ARBA00023284"/>
    </source>
</evidence>
<gene>
    <name evidence="8" type="ORF">KFL_000420160</name>
</gene>
<evidence type="ECO:0000313" key="8">
    <source>
        <dbReference type="EMBL" id="GAQ79944.1"/>
    </source>
</evidence>
<evidence type="ECO:0000256" key="6">
    <source>
        <dbReference type="ARBA" id="ARBA00032058"/>
    </source>
</evidence>
<reference evidence="8 9" key="1">
    <citation type="journal article" date="2014" name="Nat. Commun.">
        <title>Klebsormidium flaccidum genome reveals primary factors for plant terrestrial adaptation.</title>
        <authorList>
            <person name="Hori K."/>
            <person name="Maruyama F."/>
            <person name="Fujisawa T."/>
            <person name="Togashi T."/>
            <person name="Yamamoto N."/>
            <person name="Seo M."/>
            <person name="Sato S."/>
            <person name="Yamada T."/>
            <person name="Mori H."/>
            <person name="Tajima N."/>
            <person name="Moriyama T."/>
            <person name="Ikeuchi M."/>
            <person name="Watanabe M."/>
            <person name="Wada H."/>
            <person name="Kobayashi K."/>
            <person name="Saito M."/>
            <person name="Masuda T."/>
            <person name="Sasaki-Sekimoto Y."/>
            <person name="Mashiguchi K."/>
            <person name="Awai K."/>
            <person name="Shimojima M."/>
            <person name="Masuda S."/>
            <person name="Iwai M."/>
            <person name="Nobusawa T."/>
            <person name="Narise T."/>
            <person name="Kondo S."/>
            <person name="Saito H."/>
            <person name="Sato R."/>
            <person name="Murakawa M."/>
            <person name="Ihara Y."/>
            <person name="Oshima-Yamada Y."/>
            <person name="Ohtaka K."/>
            <person name="Satoh M."/>
            <person name="Sonobe K."/>
            <person name="Ishii M."/>
            <person name="Ohtani R."/>
            <person name="Kanamori-Sato M."/>
            <person name="Honoki R."/>
            <person name="Miyazaki D."/>
            <person name="Mochizuki H."/>
            <person name="Umetsu J."/>
            <person name="Higashi K."/>
            <person name="Shibata D."/>
            <person name="Kamiya Y."/>
            <person name="Sato N."/>
            <person name="Nakamura Y."/>
            <person name="Tabata S."/>
            <person name="Ida S."/>
            <person name="Kurokawa K."/>
            <person name="Ohta H."/>
        </authorList>
    </citation>
    <scope>NUCLEOTIDE SEQUENCE [LARGE SCALE GENOMIC DNA]</scope>
    <source>
        <strain evidence="8 9">NIES-2285</strain>
    </source>
</reference>
<dbReference type="EMBL" id="DF236991">
    <property type="protein sequence ID" value="GAQ79944.1"/>
    <property type="molecule type" value="Genomic_DNA"/>
</dbReference>
<dbReference type="PANTHER" id="PTHR28630:SF31">
    <property type="entry name" value="PEROXIREDOXIN-LIKE 2A"/>
    <property type="match status" value="1"/>
</dbReference>
<protein>
    <recommendedName>
        <fullName evidence="5">Peroxiredoxin-like 2A</fullName>
    </recommendedName>
    <alternativeName>
        <fullName evidence="7">Peroxiredoxin-like 2 activated in M-CSF stimulated monocytes</fullName>
    </alternativeName>
    <alternativeName>
        <fullName evidence="6">Redox-regulatory protein FAM213A</fullName>
    </alternativeName>
</protein>
<dbReference type="Pfam" id="PF13911">
    <property type="entry name" value="AhpC-TSA_2"/>
    <property type="match status" value="1"/>
</dbReference>
<dbReference type="PANTHER" id="PTHR28630">
    <property type="match status" value="1"/>
</dbReference>
<accession>A0A1Y1HMU8</accession>
<keyword evidence="9" id="KW-1185">Reference proteome</keyword>
<sequence>MCGPCVRSCFNLCLGNTGHKNIPNKLTSLRKIEGIQLEALSAEKCKSGATVAARELWTEQVCLFLLIRRPGESTCRAHARSVWKHWDEFTDLGVRLVCVVNENIPGEVEAFKEFWGGDIFLDGRKSFFKALWGGRLAKGGLVGLVANPRVLSHQFTAMTRNRVPGNLVGNGLVKGGVYIIGPGDNGVLYQFREVTFGDQPTIEALLEVCEGFAYQTPGDHLSIPPTPSVYLSPVEALSVPPSPAPVRAFHGSLSDDKLET</sequence>
<keyword evidence="2" id="KW-0963">Cytoplasm</keyword>
<organism evidence="8 9">
    <name type="scientific">Klebsormidium nitens</name>
    <name type="common">Green alga</name>
    <name type="synonym">Ulothrix nitens</name>
    <dbReference type="NCBI Taxonomy" id="105231"/>
    <lineage>
        <taxon>Eukaryota</taxon>
        <taxon>Viridiplantae</taxon>
        <taxon>Streptophyta</taxon>
        <taxon>Klebsormidiophyceae</taxon>
        <taxon>Klebsormidiales</taxon>
        <taxon>Klebsormidiaceae</taxon>
        <taxon>Klebsormidium</taxon>
    </lineage>
</organism>
<comment type="subcellular location">
    <subcellularLocation>
        <location evidence="1">Cytoplasm</location>
    </subcellularLocation>
</comment>
<comment type="similarity">
    <text evidence="4">Belongs to the peroxiredoxin-like PRXL2 family. PRXL2A subfamily.</text>
</comment>